<keyword evidence="5" id="KW-0547">Nucleotide-binding</keyword>
<dbReference type="SUPFAM" id="SSF52540">
    <property type="entry name" value="P-loop containing nucleoside triphosphate hydrolases"/>
    <property type="match status" value="1"/>
</dbReference>
<evidence type="ECO:0000259" key="1">
    <source>
        <dbReference type="Pfam" id="PF11784"/>
    </source>
</evidence>
<dbReference type="InterPro" id="IPR045055">
    <property type="entry name" value="DNA2/NAM7-like"/>
</dbReference>
<evidence type="ECO:0000313" key="5">
    <source>
        <dbReference type="EMBL" id="GLG90663.1"/>
    </source>
</evidence>
<keyword evidence="5" id="KW-0067">ATP-binding</keyword>
<keyword evidence="5" id="KW-0378">Hydrolase</keyword>
<organism evidence="5 6">
    <name type="scientific">Sellimonas catena</name>
    <dbReference type="NCBI Taxonomy" id="2994035"/>
    <lineage>
        <taxon>Bacteria</taxon>
        <taxon>Bacillati</taxon>
        <taxon>Bacillota</taxon>
        <taxon>Clostridia</taxon>
        <taxon>Lachnospirales</taxon>
        <taxon>Lachnospiraceae</taxon>
        <taxon>Sellimonas</taxon>
    </lineage>
</organism>
<dbReference type="CDD" id="cd18808">
    <property type="entry name" value="SF1_C_Upf1"/>
    <property type="match status" value="1"/>
</dbReference>
<dbReference type="Pfam" id="PF11784">
    <property type="entry name" value="DUF3320"/>
    <property type="match status" value="1"/>
</dbReference>
<dbReference type="PANTHER" id="PTHR10887:SF530">
    <property type="entry name" value="SUPERFAMILY I DNA HELICASES"/>
    <property type="match status" value="1"/>
</dbReference>
<dbReference type="InterPro" id="IPR049468">
    <property type="entry name" value="Restrct_endonuc-II-like_dom"/>
</dbReference>
<evidence type="ECO:0000259" key="3">
    <source>
        <dbReference type="Pfam" id="PF13087"/>
    </source>
</evidence>
<dbReference type="InterPro" id="IPR025103">
    <property type="entry name" value="DUF4011"/>
</dbReference>
<feature type="domain" description="DNA2/NAM7 helicase helicase" evidence="2">
    <location>
        <begin position="664"/>
        <end position="742"/>
    </location>
</feature>
<dbReference type="Gene3D" id="3.40.50.300">
    <property type="entry name" value="P-loop containing nucleotide triphosphate hydrolases"/>
    <property type="match status" value="3"/>
</dbReference>
<dbReference type="PANTHER" id="PTHR10887">
    <property type="entry name" value="DNA2/NAM7 HELICASE FAMILY"/>
    <property type="match status" value="1"/>
</dbReference>
<dbReference type="InterPro" id="IPR041679">
    <property type="entry name" value="DNA2/NAM7-like_C"/>
</dbReference>
<name>A0A9W6CAV6_9FIRM</name>
<feature type="domain" description="DNA2/NAM7 helicase-like C-terminal" evidence="3">
    <location>
        <begin position="1358"/>
        <end position="1549"/>
    </location>
</feature>
<accession>A0A9W6CAV6</accession>
<gene>
    <name evidence="5" type="ORF">Selli2_20900</name>
</gene>
<dbReference type="SUPFAM" id="SSF52980">
    <property type="entry name" value="Restriction endonuclease-like"/>
    <property type="match status" value="1"/>
</dbReference>
<dbReference type="FunFam" id="3.40.50.300:FF:002063">
    <property type="entry name" value="DNA helicase related protein"/>
    <property type="match status" value="1"/>
</dbReference>
<proteinExistence type="predicted"/>
<dbReference type="InterPro" id="IPR027417">
    <property type="entry name" value="P-loop_NTPase"/>
</dbReference>
<dbReference type="Pfam" id="PF13195">
    <property type="entry name" value="DUF4011"/>
    <property type="match status" value="1"/>
</dbReference>
<comment type="caution">
    <text evidence="5">The sequence shown here is derived from an EMBL/GenBank/DDBJ whole genome shotgun (WGS) entry which is preliminary data.</text>
</comment>
<dbReference type="Pfam" id="PF18741">
    <property type="entry name" value="MTES_1575"/>
    <property type="match status" value="1"/>
</dbReference>
<dbReference type="InterPro" id="IPR041677">
    <property type="entry name" value="DNA2/NAM7_AAA_11"/>
</dbReference>
<keyword evidence="5" id="KW-0347">Helicase</keyword>
<dbReference type="Pfam" id="PF13087">
    <property type="entry name" value="AAA_12"/>
    <property type="match status" value="1"/>
</dbReference>
<feature type="domain" description="Restriction endonuclease type II-like" evidence="4">
    <location>
        <begin position="1599"/>
        <end position="1692"/>
    </location>
</feature>
<protein>
    <submittedName>
        <fullName evidence="5">DNA helicase</fullName>
    </submittedName>
</protein>
<dbReference type="Pfam" id="PF13086">
    <property type="entry name" value="AAA_11"/>
    <property type="match status" value="1"/>
</dbReference>
<dbReference type="InterPro" id="IPR011335">
    <property type="entry name" value="Restrct_endonuc-II-like"/>
</dbReference>
<dbReference type="InterPro" id="IPR047187">
    <property type="entry name" value="SF1_C_Upf1"/>
</dbReference>
<dbReference type="Proteomes" id="UP001145094">
    <property type="component" value="Unassembled WGS sequence"/>
</dbReference>
<reference evidence="5" key="1">
    <citation type="submission" date="2022-11" db="EMBL/GenBank/DDBJ databases">
        <title>Draft genome sequence of Sellimonas catena strain 18CBH55.</title>
        <authorList>
            <person name="Atsushi H."/>
            <person name="Moriya O."/>
            <person name="Mitsuo S."/>
        </authorList>
    </citation>
    <scope>NUCLEOTIDE SEQUENCE</scope>
    <source>
        <strain evidence="5">18CBH55</strain>
    </source>
</reference>
<evidence type="ECO:0000259" key="4">
    <source>
        <dbReference type="Pfam" id="PF18741"/>
    </source>
</evidence>
<reference evidence="5" key="2">
    <citation type="submission" date="2022-11" db="EMBL/GenBank/DDBJ databases">
        <title>Draft genome sequence of Sellimonas catena strain 18CBH55.</title>
        <authorList>
            <person name="Hisatomi A."/>
            <person name="Ohkuma M."/>
            <person name="Sakamoto M."/>
        </authorList>
    </citation>
    <scope>NUCLEOTIDE SEQUENCE</scope>
    <source>
        <strain evidence="5">18CBH55</strain>
    </source>
</reference>
<dbReference type="RefSeq" id="WP_281845424.1">
    <property type="nucleotide sequence ID" value="NZ_BSCH01000013.1"/>
</dbReference>
<dbReference type="InterPro" id="IPR021754">
    <property type="entry name" value="DUF3320"/>
</dbReference>
<reference evidence="5" key="3">
    <citation type="journal article" date="2023" name="Int. J. Syst. Evol. Microbiol.">
        <title>Sellimonas catena sp. nov., isolated from human faeces.</title>
        <authorList>
            <person name="Hisatomi A."/>
            <person name="Ohkuma M."/>
            <person name="Sakamoto M."/>
        </authorList>
    </citation>
    <scope>NUCLEOTIDE SEQUENCE</scope>
    <source>
        <strain evidence="5">18CBH55</strain>
    </source>
</reference>
<dbReference type="EMBL" id="BSCH01000013">
    <property type="protein sequence ID" value="GLG90663.1"/>
    <property type="molecule type" value="Genomic_DNA"/>
</dbReference>
<sequence length="1966" mass="225885">MSETTETVLNGMEITCRIDEYLTYALIHNGDSIVREISLKNNYEENLENIVLKIESNNSLIKTFERTIQSIGAGDKISLNDININVNVDGLVGLTERMVCSLNIKVCKDGQELAVDTKEVIILPFDQWPGMQYTPELLISYVLPNHPIAAAVLQKAVIYLKEWTGDPSLAGYQYGDHNRVKYMAAAVYAAIQEQNITYVEPPASFETYGQRVRLSDMIMEQHMGTCLDLTLLYVACLEAIGLNPFLIMMKGHIFAGLWLIEQSFSDMIMDDPSQLEKRMSKGIHEVIVVECTAMCAGKNFSFDEAIHLGQSQIARYEEFEFVIDIRRARSLGIRPLPVRVKQDNGFVVVHEERKKEEVTDTPEAVGEIFDLSQINKKETITKQMQWERKLLDLNMRNLLINFRINQSVLPLLASDVSLLEDALADGEEFRVLPRPEDIKIDTDNKVLIENLCRLDGVKEFIDLESKQKKIHSIYTARELEKRLTKLYRSAKASMEENGASTLYLALGLLRWYENKQNSDPRYAPLIMIPVDIKRKSASKGYAMYMRDEEVQVNVTLLEFLKQNYGIQIYGLNPLPMDEHGVDLPKIFSIIYDAIMDFPKWNVLEVAVIGNFTFSQFVMWNDICGKSDFLANNKIVRSLMNGVIDWECTIPPEVDTEDAYLPVTVDSSQLRAINMAAEGVSFVLHGPPGTGKSQTITAMIANALAKGKRVLFVAEKMAALEVVQKRLKSLGIQDFCLELHSNKSTKKAVLDQLKHSLELVVGEKEPSYDQKLDEIRKIKAELDGYAQALHIERRFGKSLRELLDIYEGIPERETEVDFDPEFVSNLTEKDLNERLYCLQQLVAAGKAVGHPHEHPLAAVHLDEYIQRLKYDLENIMSDYKDSIQKLQIDTETFIQLLGIKAPVTELEWNVIYKSAVSILSAEEIPDFLCKADSIDEEFYVPYQYLEKKVAFEERRRQILKYWNESFLKMDMESYRNRYDKALSKLFGKNKALAGLLSEFQGYASFQTEIIKIPFYINDIATYQQEAKEFEETTEKLPFAWKEILQQYPTKADLTGYQTKLKAQIDEISQFRTQINILESQGKLKNCNSMANLIIQDFNNLAEKEKQVCELLKLEFPETEENWMQAKIALCDSIMQNAFSIREWITYRQSEKACIEKGLLPVCKVYESGVPHDHIIDIYLKSIYKTMIISIIDGEPVLNNFTGIVFNEKINRFKRMEQEFKELTKEEIFYELASHLPQGFESTQISRELNILRRAISSNGRGISIRSLFEQIPIILSRLCPCMLMSPISVAQYLEAKNDLFDIVIFDEASQIPTCKAVGVLARGMDAVIVGDPNQMPPTAFFAGNKLDEDNIDIEDLDSILDDCLALGMPQSHLHWHYRSRHESLIDFSNNEFYENSMFTFPSVNDGEKKVNLVKVDGFFERGKDRVNRGEAHAIVKEIKRRYKHPVLSQQSIGVVTFNINQQNFIEDILQGEYQNDPQFDKWANEGEETLFVKNLENVQGDERDVIFFSIAYGPDSEGKLSLNLGPLNKENGWKRLNVAVTRARLEMMVFTTLTADQINMRRTKARGVEALRNFLDYAEKGKIDRDFVRGRGQKEQGIMEQICHYLSEHGYEYHRAVGNSKFKIDIAVINPFNKMEYLLGIMLDDKSYQQSSNTRDREIGQISVLKGLGWKLHRIWAIDWWENKEKELFRLGEVLDGLQEEAEEYAKAHHNHYVAEESEIEIKPEIVQAVEEKKELQEPIIEEKGSEPVIFQYSEQKIASKAVTTSVIEEHKREEWDYAFVDYDMAQIESTRMSTADFVQKESIPLIAEKMQQIIDVEAPIQYDSLIRKTLRAFGIGRASSYTLEAADKAFKKVTAKQYKQSKVRFVWRIDQIPEKYLVFRKDLEQMNKRTPDEICVQEFKNAVCITLREKGVMDKESLIKETIYMIGFARSGKALKGAVDREIKYGLKTGEIVQNEELELELAEEE</sequence>
<feature type="domain" description="DUF3320" evidence="1">
    <location>
        <begin position="1796"/>
        <end position="1838"/>
    </location>
</feature>
<evidence type="ECO:0000259" key="2">
    <source>
        <dbReference type="Pfam" id="PF13086"/>
    </source>
</evidence>
<dbReference type="GO" id="GO:0004386">
    <property type="term" value="F:helicase activity"/>
    <property type="evidence" value="ECO:0007669"/>
    <property type="project" value="UniProtKB-KW"/>
</dbReference>
<evidence type="ECO:0000313" key="6">
    <source>
        <dbReference type="Proteomes" id="UP001145094"/>
    </source>
</evidence>